<dbReference type="RefSeq" id="WP_167639118.1">
    <property type="nucleotide sequence ID" value="NZ_JAATOP010000013.1"/>
</dbReference>
<evidence type="ECO:0000256" key="1">
    <source>
        <dbReference type="SAM" id="Phobius"/>
    </source>
</evidence>
<feature type="transmembrane region" description="Helical" evidence="1">
    <location>
        <begin position="109"/>
        <end position="132"/>
    </location>
</feature>
<dbReference type="EMBL" id="JAATOP010000013">
    <property type="protein sequence ID" value="NIY73731.1"/>
    <property type="molecule type" value="Genomic_DNA"/>
</dbReference>
<proteinExistence type="predicted"/>
<keyword evidence="3" id="KW-1185">Reference proteome</keyword>
<gene>
    <name evidence="2" type="ORF">HCZ30_14960</name>
</gene>
<organism evidence="2 3">
    <name type="scientific">Marivivens donghaensis</name>
    <dbReference type="NCBI Taxonomy" id="1699413"/>
    <lineage>
        <taxon>Bacteria</taxon>
        <taxon>Pseudomonadati</taxon>
        <taxon>Pseudomonadota</taxon>
        <taxon>Alphaproteobacteria</taxon>
        <taxon>Rhodobacterales</taxon>
        <taxon>Paracoccaceae</taxon>
        <taxon>Marivivens group</taxon>
        <taxon>Marivivens</taxon>
    </lineage>
</organism>
<sequence length="179" mass="19613">MAEAQTTRSWGGRVGFALLAAAILLAQLLPLSTQPPQWAPPDWLLLITLVWVIRRPDLAPVSLIAVIFFISDILLMRPPGLLSALIVFASEILRRRSANLRALSFPVEWIAATSAIVGLTLAYRVILFMMVLPRPPVMLTFSQTATTVIAYPLVVLAAYLLFGISRPAQGEVDILGKRI</sequence>
<feature type="transmembrane region" description="Helical" evidence="1">
    <location>
        <begin position="144"/>
        <end position="162"/>
    </location>
</feature>
<keyword evidence="1" id="KW-0812">Transmembrane</keyword>
<dbReference type="Proteomes" id="UP000709466">
    <property type="component" value="Unassembled WGS sequence"/>
</dbReference>
<evidence type="ECO:0000313" key="2">
    <source>
        <dbReference type="EMBL" id="NIY73731.1"/>
    </source>
</evidence>
<reference evidence="2 3" key="1">
    <citation type="submission" date="2020-03" db="EMBL/GenBank/DDBJ databases">
        <title>Bacterial isolates of synthetic phycosphere.</title>
        <authorList>
            <person name="Fu H."/>
            <person name="Moran M.A."/>
        </authorList>
    </citation>
    <scope>NUCLEOTIDE SEQUENCE [LARGE SCALE GENOMIC DNA]</scope>
    <source>
        <strain evidence="2 3">HF1</strain>
    </source>
</reference>
<feature type="transmembrane region" description="Helical" evidence="1">
    <location>
        <begin position="61"/>
        <end position="88"/>
    </location>
</feature>
<accession>A0ABX0W058</accession>
<keyword evidence="1" id="KW-0472">Membrane</keyword>
<comment type="caution">
    <text evidence="2">The sequence shown here is derived from an EMBL/GenBank/DDBJ whole genome shotgun (WGS) entry which is preliminary data.</text>
</comment>
<evidence type="ECO:0000313" key="3">
    <source>
        <dbReference type="Proteomes" id="UP000709466"/>
    </source>
</evidence>
<name>A0ABX0W058_9RHOB</name>
<keyword evidence="1" id="KW-1133">Transmembrane helix</keyword>
<protein>
    <submittedName>
        <fullName evidence="2">Rod shape-determining protein MreD</fullName>
    </submittedName>
</protein>